<dbReference type="EMBL" id="GGYP01006682">
    <property type="protein sequence ID" value="MDE51453.1"/>
    <property type="molecule type" value="Transcribed_RNA"/>
</dbReference>
<accession>A0A6G1SNH6</accession>
<comment type="similarity">
    <text evidence="1">Belongs to the AFG1 ATPase family.</text>
</comment>
<dbReference type="Pfam" id="PF03969">
    <property type="entry name" value="AFG1_ATPase"/>
    <property type="match status" value="1"/>
</dbReference>
<dbReference type="NCBIfam" id="NF040713">
    <property type="entry name" value="ZapE"/>
    <property type="match status" value="1"/>
</dbReference>
<evidence type="ECO:0000256" key="1">
    <source>
        <dbReference type="ARBA" id="ARBA00010322"/>
    </source>
</evidence>
<keyword evidence="2" id="KW-0547">Nucleotide-binding</keyword>
<proteinExistence type="inferred from homology"/>
<dbReference type="PANTHER" id="PTHR12169">
    <property type="entry name" value="ATPASE N2B"/>
    <property type="match status" value="1"/>
</dbReference>
<dbReference type="GO" id="GO:0016887">
    <property type="term" value="F:ATP hydrolysis activity"/>
    <property type="evidence" value="ECO:0007669"/>
    <property type="project" value="InterPro"/>
</dbReference>
<organism evidence="4">
    <name type="scientific">Aceria tosichella</name>
    <name type="common">wheat curl mite</name>
    <dbReference type="NCBI Taxonomy" id="561515"/>
    <lineage>
        <taxon>Eukaryota</taxon>
        <taxon>Metazoa</taxon>
        <taxon>Ecdysozoa</taxon>
        <taxon>Arthropoda</taxon>
        <taxon>Chelicerata</taxon>
        <taxon>Arachnida</taxon>
        <taxon>Acari</taxon>
        <taxon>Acariformes</taxon>
        <taxon>Trombidiformes</taxon>
        <taxon>Prostigmata</taxon>
        <taxon>Eupodina</taxon>
        <taxon>Eriophyoidea</taxon>
        <taxon>Eriophyidae</taxon>
        <taxon>Eriophyinae</taxon>
        <taxon>Aceriini</taxon>
        <taxon>Aceria</taxon>
    </lineage>
</organism>
<dbReference type="GO" id="GO:0005524">
    <property type="term" value="F:ATP binding"/>
    <property type="evidence" value="ECO:0007669"/>
    <property type="project" value="UniProtKB-KW"/>
</dbReference>
<keyword evidence="3" id="KW-0067">ATP-binding</keyword>
<protein>
    <submittedName>
        <fullName evidence="4">Lactation elevated protein 1</fullName>
    </submittedName>
</protein>
<dbReference type="SUPFAM" id="SSF52540">
    <property type="entry name" value="P-loop containing nucleoside triphosphate hydrolases"/>
    <property type="match status" value="1"/>
</dbReference>
<dbReference type="PANTHER" id="PTHR12169:SF6">
    <property type="entry name" value="AFG1-LIKE ATPASE"/>
    <property type="match status" value="1"/>
</dbReference>
<name>A0A6G1SNH6_9ACAR</name>
<dbReference type="InterPro" id="IPR005654">
    <property type="entry name" value="ATPase_AFG1-like"/>
</dbReference>
<dbReference type="InterPro" id="IPR027417">
    <property type="entry name" value="P-loop_NTPase"/>
</dbReference>
<sequence length="475" mass="54599">MDKSSLLIWGLARLTRNAKHLFSQEHTISSLSTARTISSSAQAAYKRSDEDPSKQLSDNILSAYEKQVESNQIKQDDHQHKIVKRLQALDDELKSYKPTDNSIWDKLLGRKSTLPRPRGLYLWGSVGCGKTFLMDLFYEYCSVMKENKKRVHFHRFMLDVHAEIHQIKLGKSTERFLDQKNPIPSVANLIASKYWLLCLDEFQVVDVADAMILKQLFTHLFDNGVILIATSNRHPDDLYKSGLQRSAFLPFIPILKQNCHVKCLDNNIDYRKVPSKIKKVYFVTTSQTESDNIDSLFNILSLAEDDIVGPKVFTVNNRPVKLNKTCGGIADCDFEELCKQPLGADDYDRIGKLFHTVIIRNIPQMTIKMKSEVRRFITFIDMMYDNRVRVVFSAEVPLEELFNFDSSGEFGDDDDEHRTLIDDLGLSSKEGKTLSFITGEDEIFAFSRAVSRITEMQTHQYWESVELPEESKQIK</sequence>
<dbReference type="Gene3D" id="3.40.50.300">
    <property type="entry name" value="P-loop containing nucleotide triphosphate hydrolases"/>
    <property type="match status" value="1"/>
</dbReference>
<gene>
    <name evidence="4" type="primary">Lace1</name>
    <name evidence="4" type="ORF">g.4185</name>
</gene>
<evidence type="ECO:0000256" key="3">
    <source>
        <dbReference type="ARBA" id="ARBA00022840"/>
    </source>
</evidence>
<dbReference type="GO" id="GO:0005739">
    <property type="term" value="C:mitochondrion"/>
    <property type="evidence" value="ECO:0007669"/>
    <property type="project" value="TreeGrafter"/>
</dbReference>
<evidence type="ECO:0000256" key="2">
    <source>
        <dbReference type="ARBA" id="ARBA00022741"/>
    </source>
</evidence>
<dbReference type="AlphaFoldDB" id="A0A6G1SNH6"/>
<evidence type="ECO:0000313" key="4">
    <source>
        <dbReference type="EMBL" id="MDE51453.1"/>
    </source>
</evidence>
<reference evidence="4" key="1">
    <citation type="submission" date="2018-10" db="EMBL/GenBank/DDBJ databases">
        <title>Transcriptome assembly of Aceria tosichella (Wheat curl mite) Type 2.</title>
        <authorList>
            <person name="Scully E.D."/>
            <person name="Geib S.M."/>
            <person name="Palmer N.A."/>
            <person name="Gupta A.K."/>
            <person name="Sarath G."/>
            <person name="Tatineni S."/>
        </authorList>
    </citation>
    <scope>NUCLEOTIDE SEQUENCE</scope>
    <source>
        <strain evidence="4">LincolnNE</strain>
    </source>
</reference>